<dbReference type="Gene3D" id="3.30.450.40">
    <property type="match status" value="1"/>
</dbReference>
<dbReference type="Gene3D" id="3.30.450.20">
    <property type="entry name" value="PAS domain"/>
    <property type="match status" value="2"/>
</dbReference>
<dbReference type="SUPFAM" id="SSF55073">
    <property type="entry name" value="Nucleotide cyclase"/>
    <property type="match status" value="1"/>
</dbReference>
<dbReference type="PROSITE" id="PS50887">
    <property type="entry name" value="GGDEF"/>
    <property type="match status" value="1"/>
</dbReference>
<evidence type="ECO:0000313" key="5">
    <source>
        <dbReference type="EMBL" id="AXY23486.1"/>
    </source>
</evidence>
<dbReference type="InterPro" id="IPR001610">
    <property type="entry name" value="PAC"/>
</dbReference>
<dbReference type="SMART" id="SM00091">
    <property type="entry name" value="PAS"/>
    <property type="match status" value="2"/>
</dbReference>
<dbReference type="PIRSF" id="PIRSF005925">
    <property type="entry name" value="Dos"/>
    <property type="match status" value="1"/>
</dbReference>
<dbReference type="NCBIfam" id="TIGR00254">
    <property type="entry name" value="GGDEF"/>
    <property type="match status" value="1"/>
</dbReference>
<organism evidence="5 6">
    <name type="scientific">Komagataeibacter saccharivorans</name>
    <dbReference type="NCBI Taxonomy" id="265959"/>
    <lineage>
        <taxon>Bacteria</taxon>
        <taxon>Pseudomonadati</taxon>
        <taxon>Pseudomonadota</taxon>
        <taxon>Alphaproteobacteria</taxon>
        <taxon>Acetobacterales</taxon>
        <taxon>Acetobacteraceae</taxon>
        <taxon>Komagataeibacter</taxon>
    </lineage>
</organism>
<dbReference type="InterPro" id="IPR043128">
    <property type="entry name" value="Rev_trsase/Diguanyl_cyclase"/>
</dbReference>
<dbReference type="CDD" id="cd00130">
    <property type="entry name" value="PAS"/>
    <property type="match status" value="2"/>
</dbReference>
<dbReference type="InterPro" id="IPR035965">
    <property type="entry name" value="PAS-like_dom_sf"/>
</dbReference>
<dbReference type="SMART" id="SM00267">
    <property type="entry name" value="GGDEF"/>
    <property type="match status" value="1"/>
</dbReference>
<dbReference type="PROSITE" id="PS50112">
    <property type="entry name" value="PAS"/>
    <property type="match status" value="1"/>
</dbReference>
<dbReference type="SUPFAM" id="SSF55785">
    <property type="entry name" value="PYP-like sensor domain (PAS domain)"/>
    <property type="match status" value="2"/>
</dbReference>
<dbReference type="GO" id="GO:0071111">
    <property type="term" value="F:cyclic-guanylate-specific phosphodiesterase activity"/>
    <property type="evidence" value="ECO:0007669"/>
    <property type="project" value="UniProtKB-EC"/>
</dbReference>
<accession>A0A347WF43</accession>
<evidence type="ECO:0000259" key="4">
    <source>
        <dbReference type="PROSITE" id="PS50887"/>
    </source>
</evidence>
<dbReference type="RefSeq" id="WP_102323822.1">
    <property type="nucleotide sequence ID" value="NZ_CP023036.1"/>
</dbReference>
<dbReference type="InterPro" id="IPR052155">
    <property type="entry name" value="Biofilm_reg_signaling"/>
</dbReference>
<dbReference type="Pfam" id="PF00990">
    <property type="entry name" value="GGDEF"/>
    <property type="match status" value="1"/>
</dbReference>
<evidence type="ECO:0000313" key="6">
    <source>
        <dbReference type="Proteomes" id="UP000264120"/>
    </source>
</evidence>
<dbReference type="Pfam" id="PF13426">
    <property type="entry name" value="PAS_9"/>
    <property type="match status" value="1"/>
</dbReference>
<dbReference type="InterPro" id="IPR013767">
    <property type="entry name" value="PAS_fold"/>
</dbReference>
<dbReference type="PROSITE" id="PS50113">
    <property type="entry name" value="PAC"/>
    <property type="match status" value="1"/>
</dbReference>
<dbReference type="Gene3D" id="3.30.70.270">
    <property type="match status" value="1"/>
</dbReference>
<dbReference type="PANTHER" id="PTHR44757:SF2">
    <property type="entry name" value="BIOFILM ARCHITECTURE MAINTENANCE PROTEIN MBAA"/>
    <property type="match status" value="1"/>
</dbReference>
<feature type="domain" description="GGDEF" evidence="4">
    <location>
        <begin position="451"/>
        <end position="582"/>
    </location>
</feature>
<dbReference type="InterPro" id="IPR000700">
    <property type="entry name" value="PAS-assoc_C"/>
</dbReference>
<keyword evidence="5" id="KW-0378">Hydrolase</keyword>
<reference evidence="5 6" key="1">
    <citation type="submission" date="2017-08" db="EMBL/GenBank/DDBJ databases">
        <title>Complete genome sequence of Gluconacetobacter saccharivorans CV1 isolated from Fermented Vinegar.</title>
        <authorList>
            <person name="Kim S.-Y."/>
        </authorList>
    </citation>
    <scope>NUCLEOTIDE SEQUENCE [LARGE SCALE GENOMIC DNA]</scope>
    <source>
        <strain evidence="5 6">CV1</strain>
    </source>
</reference>
<protein>
    <submittedName>
        <fullName evidence="5">Oxygen sensor protein DosP</fullName>
        <ecNumber evidence="5">3.1.4.52</ecNumber>
    </submittedName>
</protein>
<evidence type="ECO:0000259" key="2">
    <source>
        <dbReference type="PROSITE" id="PS50113"/>
    </source>
</evidence>
<dbReference type="SUPFAM" id="SSF141868">
    <property type="entry name" value="EAL domain-like"/>
    <property type="match status" value="1"/>
</dbReference>
<dbReference type="AlphaFoldDB" id="A0A347WF43"/>
<dbReference type="InterPro" id="IPR035919">
    <property type="entry name" value="EAL_sf"/>
</dbReference>
<dbReference type="Proteomes" id="UP000264120">
    <property type="component" value="Chromosome"/>
</dbReference>
<dbReference type="EMBL" id="CP023036">
    <property type="protein sequence ID" value="AXY23486.1"/>
    <property type="molecule type" value="Genomic_DNA"/>
</dbReference>
<feature type="domain" description="EAL" evidence="3">
    <location>
        <begin position="591"/>
        <end position="845"/>
    </location>
</feature>
<dbReference type="OrthoDB" id="9793210at2"/>
<dbReference type="SMART" id="SM00052">
    <property type="entry name" value="EAL"/>
    <property type="match status" value="1"/>
</dbReference>
<keyword evidence="6" id="KW-1185">Reference proteome</keyword>
<dbReference type="SUPFAM" id="SSF55781">
    <property type="entry name" value="GAF domain-like"/>
    <property type="match status" value="1"/>
</dbReference>
<dbReference type="InterPro" id="IPR012226">
    <property type="entry name" value="Diguanyl_cyclase/Pdiesterase"/>
</dbReference>
<sequence>MPRDVIDNTPITVLPALEQSILAVVLIDEKNDITFFNSAAEKLWRCAREDVMGRNVSVLVPRALRSTHDDLIRQNRDGGVNRIVGTSRDVEVERFDGTTFWANLSLSRIAVGGKVGYMALIRDISREVADREKIRMLSLVVRETDRGVAILDPSFRIIYVNRAFSDLFGFTFEQVVGQGLSALLTGDAADIGILNALHESARNARGFTVEIRARHASGRDIWVSATMNPVFDADGGIENIVVVLTDITEQYFLDSLQRDTLEAISSDLGLNEVMDFICRRIEQHIPDVMVAIYLIGSDDRLKCVGRASLPSELVELYDAQPIGPDAPCSGVAAITGTVAQSPAIATDPRWRNMRDATLRHGIHTAVATPIILRNSRVAGVFTCYSRTASLPGPACQKAVNASLHLCTVAIERHEAKEHISRLSDFDMLTGLPNSRWLRQNMARLLRRPGRGNLMLVTVGMDNFKHINDLFGHTAGDELIARVSNQLREIISLDDTLVRSGGDQFTIVTAGEQQHASTLSATILHQLEAPAQIGDVRIGLSASLGVAVYPENGEDGGTLLKNAESAMFQAKASGGGRCCFFSQSMNQQASDRLILAAALRDAIANNDLRLFYQPQVHARSGRLYGVEALSRWTDPKLGFVSPERFITVAEETGQIEAIGKWSLRVACEQMAEWIRDGVDVPIVSVNLSALHFRDETLPDFVRDLLRETGIPPNRLTIEITETTMIDSYERTIHMVQTLREMGVGMSMDDFGTGFSSLSNLAGLPVNEMKIDRSFMVGLESIEKVRAVVMASVRIGQSLGMTVVAEGVEHEQQRRLLAEMDCDVLQGYMFSKPLPADQFRDWFAAYRPEELGL</sequence>
<dbReference type="CDD" id="cd01949">
    <property type="entry name" value="GGDEF"/>
    <property type="match status" value="1"/>
</dbReference>
<dbReference type="Pfam" id="PF00563">
    <property type="entry name" value="EAL"/>
    <property type="match status" value="1"/>
</dbReference>
<dbReference type="InterPro" id="IPR000160">
    <property type="entry name" value="GGDEF_dom"/>
</dbReference>
<dbReference type="Gene3D" id="3.20.20.450">
    <property type="entry name" value="EAL domain"/>
    <property type="match status" value="1"/>
</dbReference>
<dbReference type="InterPro" id="IPR001633">
    <property type="entry name" value="EAL_dom"/>
</dbReference>
<dbReference type="NCBIfam" id="TIGR00229">
    <property type="entry name" value="sensory_box"/>
    <property type="match status" value="2"/>
</dbReference>
<gene>
    <name evidence="5" type="primary">dosP_6</name>
    <name evidence="5" type="ORF">CD178_02739</name>
</gene>
<evidence type="ECO:0000259" key="1">
    <source>
        <dbReference type="PROSITE" id="PS50112"/>
    </source>
</evidence>
<proteinExistence type="predicted"/>
<feature type="domain" description="PAC" evidence="2">
    <location>
        <begin position="207"/>
        <end position="259"/>
    </location>
</feature>
<dbReference type="SMART" id="SM00086">
    <property type="entry name" value="PAC"/>
    <property type="match status" value="2"/>
</dbReference>
<feature type="domain" description="PAS" evidence="1">
    <location>
        <begin position="133"/>
        <end position="178"/>
    </location>
</feature>
<dbReference type="PROSITE" id="PS50883">
    <property type="entry name" value="EAL"/>
    <property type="match status" value="1"/>
</dbReference>
<dbReference type="InterPro" id="IPR029016">
    <property type="entry name" value="GAF-like_dom_sf"/>
</dbReference>
<dbReference type="CDD" id="cd01948">
    <property type="entry name" value="EAL"/>
    <property type="match status" value="1"/>
</dbReference>
<dbReference type="GO" id="GO:0006355">
    <property type="term" value="P:regulation of DNA-templated transcription"/>
    <property type="evidence" value="ECO:0007669"/>
    <property type="project" value="InterPro"/>
</dbReference>
<name>A0A347WF43_9PROT</name>
<dbReference type="InterPro" id="IPR029787">
    <property type="entry name" value="Nucleotide_cyclase"/>
</dbReference>
<dbReference type="PANTHER" id="PTHR44757">
    <property type="entry name" value="DIGUANYLATE CYCLASE DGCP"/>
    <property type="match status" value="1"/>
</dbReference>
<dbReference type="KEGG" id="ksc:CD178_02739"/>
<dbReference type="Pfam" id="PF00989">
    <property type="entry name" value="PAS"/>
    <property type="match status" value="1"/>
</dbReference>
<dbReference type="InterPro" id="IPR000014">
    <property type="entry name" value="PAS"/>
</dbReference>
<dbReference type="EC" id="3.1.4.52" evidence="5"/>
<evidence type="ECO:0000259" key="3">
    <source>
        <dbReference type="PROSITE" id="PS50883"/>
    </source>
</evidence>